<reference evidence="2" key="1">
    <citation type="journal article" date="2020" name="Nat. Genet.">
        <title>Genomic diversifications of five Gossypium allopolyploid species and their impact on cotton improvement.</title>
        <authorList>
            <person name="Chen Z.J."/>
            <person name="Sreedasyam A."/>
            <person name="Ando A."/>
            <person name="Song Q."/>
            <person name="De Santiago L.M."/>
            <person name="Hulse-Kemp A.M."/>
            <person name="Ding M."/>
            <person name="Ye W."/>
            <person name="Kirkbride R.C."/>
            <person name="Jenkins J."/>
            <person name="Plott C."/>
            <person name="Lovell J."/>
            <person name="Lin Y.M."/>
            <person name="Vaughn R."/>
            <person name="Liu B."/>
            <person name="Simpson S."/>
            <person name="Scheffler B.E."/>
            <person name="Wen L."/>
            <person name="Saski C.A."/>
            <person name="Grover C.E."/>
            <person name="Hu G."/>
            <person name="Conover J.L."/>
            <person name="Carlson J.W."/>
            <person name="Shu S."/>
            <person name="Boston L.B."/>
            <person name="Williams M."/>
            <person name="Peterson D.G."/>
            <person name="McGee K."/>
            <person name="Jones D.C."/>
            <person name="Wendel J.F."/>
            <person name="Stelly D.M."/>
            <person name="Grimwood J."/>
            <person name="Schmutz J."/>
        </authorList>
    </citation>
    <scope>NUCLEOTIDE SEQUENCE [LARGE SCALE GENOMIC DNA]</scope>
    <source>
        <strain evidence="2">cv. TM-1</strain>
    </source>
</reference>
<proteinExistence type="predicted"/>
<organism evidence="2 3">
    <name type="scientific">Gossypium hirsutum</name>
    <name type="common">Upland cotton</name>
    <name type="synonym">Gossypium mexicanum</name>
    <dbReference type="NCBI Taxonomy" id="3635"/>
    <lineage>
        <taxon>Eukaryota</taxon>
        <taxon>Viridiplantae</taxon>
        <taxon>Streptophyta</taxon>
        <taxon>Embryophyta</taxon>
        <taxon>Tracheophyta</taxon>
        <taxon>Spermatophyta</taxon>
        <taxon>Magnoliopsida</taxon>
        <taxon>eudicotyledons</taxon>
        <taxon>Gunneridae</taxon>
        <taxon>Pentapetalae</taxon>
        <taxon>rosids</taxon>
        <taxon>malvids</taxon>
        <taxon>Malvales</taxon>
        <taxon>Malvaceae</taxon>
        <taxon>Malvoideae</taxon>
        <taxon>Gossypium</taxon>
    </lineage>
</organism>
<dbReference type="RefSeq" id="XP_016702196.1">
    <property type="nucleotide sequence ID" value="XM_016846707.1"/>
</dbReference>
<dbReference type="KEGG" id="ghi:107917350"/>
<dbReference type="AlphaFoldDB" id="A0A1U8KI18"/>
<feature type="region of interest" description="Disordered" evidence="1">
    <location>
        <begin position="1"/>
        <end position="43"/>
    </location>
</feature>
<dbReference type="PANTHER" id="PTHR33067">
    <property type="entry name" value="RNA-DIRECTED DNA POLYMERASE-RELATED"/>
    <property type="match status" value="1"/>
</dbReference>
<dbReference type="OrthoDB" id="778454at2759"/>
<keyword evidence="2" id="KW-1185">Reference proteome</keyword>
<dbReference type="GeneID" id="107917350"/>
<accession>A0A1U8KI18</accession>
<name>A0A1U8KI18_GOSHI</name>
<dbReference type="Gene3D" id="2.40.70.10">
    <property type="entry name" value="Acid Proteases"/>
    <property type="match status" value="1"/>
</dbReference>
<dbReference type="PANTHER" id="PTHR33067:SF15">
    <property type="entry name" value="RNA-DIRECTED DNA POLYMERASE"/>
    <property type="match status" value="1"/>
</dbReference>
<dbReference type="Proteomes" id="UP000818029">
    <property type="component" value="Chromosome A01"/>
</dbReference>
<dbReference type="InterPro" id="IPR021109">
    <property type="entry name" value="Peptidase_aspartic_dom_sf"/>
</dbReference>
<protein>
    <submittedName>
        <fullName evidence="3">Uncharacterized protein</fullName>
    </submittedName>
</protein>
<reference evidence="3" key="2">
    <citation type="submission" date="2025-08" db="UniProtKB">
        <authorList>
            <consortium name="RefSeq"/>
        </authorList>
    </citation>
    <scope>IDENTIFICATION</scope>
</reference>
<gene>
    <name evidence="3" type="primary">LOC107917350</name>
</gene>
<feature type="compositionally biased region" description="Basic and acidic residues" evidence="1">
    <location>
        <begin position="16"/>
        <end position="35"/>
    </location>
</feature>
<evidence type="ECO:0000313" key="3">
    <source>
        <dbReference type="RefSeq" id="XP_016702196.1"/>
    </source>
</evidence>
<dbReference type="PaxDb" id="3635-A0A1U8KI18"/>
<evidence type="ECO:0000313" key="2">
    <source>
        <dbReference type="Proteomes" id="UP000818029"/>
    </source>
</evidence>
<sequence>MMLRSGKVLEPVPDTSHGHDISHAHDTSQDKEKLGTKAPMEPAQQKSFAVPLPFFGRLVQCRKERDEKDILNTYRKVEINIPLLDAIKQIPRYAKFIKELCTNKRKFLGNEKVSVGENVPPFCNEKYRPNIRTKFADRSVVHLEGVLEGILVKVNELIFPADFYIIDMEDDNSANASDILLGRPFLSTTQTKIDVRSGILTMEFSGEIVKFNVYEAMNRPSMISNVSNIDNIDPLIELHLEYHDKDELQTVFCRSLDFDAIKEL</sequence>
<evidence type="ECO:0000256" key="1">
    <source>
        <dbReference type="SAM" id="MobiDB-lite"/>
    </source>
</evidence>